<evidence type="ECO:0000313" key="7">
    <source>
        <dbReference type="Proteomes" id="UP000604117"/>
    </source>
</evidence>
<reference evidence="6 7" key="1">
    <citation type="submission" date="2021-01" db="EMBL/GenBank/DDBJ databases">
        <title>Whole genome shotgun sequence of Asanoa siamensis NBRC 107932.</title>
        <authorList>
            <person name="Komaki H."/>
            <person name="Tamura T."/>
        </authorList>
    </citation>
    <scope>NUCLEOTIDE SEQUENCE [LARGE SCALE GENOMIC DNA]</scope>
    <source>
        <strain evidence="6 7">NBRC 107932</strain>
    </source>
</reference>
<keyword evidence="7" id="KW-1185">Reference proteome</keyword>
<dbReference type="PANTHER" id="PTHR30246">
    <property type="entry name" value="2-KETO-3-DEOXY-6-PHOSPHOGLUCONATE ALDOLASE"/>
    <property type="match status" value="1"/>
</dbReference>
<name>A0ABQ4D2J3_9ACTN</name>
<dbReference type="InterPro" id="IPR013785">
    <property type="entry name" value="Aldolase_TIM"/>
</dbReference>
<dbReference type="SUPFAM" id="SSF51569">
    <property type="entry name" value="Aldolase"/>
    <property type="match status" value="1"/>
</dbReference>
<protein>
    <submittedName>
        <fullName evidence="6">2-dehydro-3-deoxy-6-phosphogalactonate aldolase</fullName>
    </submittedName>
</protein>
<keyword evidence="4" id="KW-0456">Lyase</keyword>
<comment type="caution">
    <text evidence="6">The sequence shown here is derived from an EMBL/GenBank/DDBJ whole genome shotgun (WGS) entry which is preliminary data.</text>
</comment>
<sequence length="213" mass="21377">MRVTLPFPVGETKSEMTDFETLLRGKPLMAILRNVPVDRAVALAETVWASGLGAVEVPIQTPDAVACLRAVASAAAAHGAVVGAGTVVTVEQVSVAADAGAAFTVAPGLDLDVVAASVAAGLPHLPGVATPSEVHHAVKAGCGWLKAFPAGSLGPNWLREVRGPFPDVRFVATGGIGAHNARDFLAAGAEALGVGGAVTRDGGLDELLAVLRA</sequence>
<dbReference type="PANTHER" id="PTHR30246:SF1">
    <property type="entry name" value="2-DEHYDRO-3-DEOXY-6-PHOSPHOGALACTONATE ALDOLASE-RELATED"/>
    <property type="match status" value="1"/>
</dbReference>
<dbReference type="Gene3D" id="3.20.20.70">
    <property type="entry name" value="Aldolase class I"/>
    <property type="match status" value="1"/>
</dbReference>
<dbReference type="CDD" id="cd00452">
    <property type="entry name" value="KDPG_aldolase"/>
    <property type="match status" value="1"/>
</dbReference>
<dbReference type="Proteomes" id="UP000604117">
    <property type="component" value="Unassembled WGS sequence"/>
</dbReference>
<comment type="pathway">
    <text evidence="1">Carbohydrate acid metabolism.</text>
</comment>
<evidence type="ECO:0000256" key="4">
    <source>
        <dbReference type="ARBA" id="ARBA00023239"/>
    </source>
</evidence>
<comment type="subunit">
    <text evidence="3">Homotrimer.</text>
</comment>
<organism evidence="6 7">
    <name type="scientific">Asanoa siamensis</name>
    <dbReference type="NCBI Taxonomy" id="926357"/>
    <lineage>
        <taxon>Bacteria</taxon>
        <taxon>Bacillati</taxon>
        <taxon>Actinomycetota</taxon>
        <taxon>Actinomycetes</taxon>
        <taxon>Micromonosporales</taxon>
        <taxon>Micromonosporaceae</taxon>
        <taxon>Asanoa</taxon>
    </lineage>
</organism>
<evidence type="ECO:0000256" key="1">
    <source>
        <dbReference type="ARBA" id="ARBA00004761"/>
    </source>
</evidence>
<dbReference type="InterPro" id="IPR000887">
    <property type="entry name" value="Aldlse_KDPG_KHG"/>
</dbReference>
<accession>A0ABQ4D2J3</accession>
<proteinExistence type="inferred from homology"/>
<comment type="similarity">
    <text evidence="2">Belongs to the KHG/KDPG aldolase family.</text>
</comment>
<evidence type="ECO:0000256" key="5">
    <source>
        <dbReference type="ARBA" id="ARBA00023277"/>
    </source>
</evidence>
<dbReference type="EMBL" id="BONE01000102">
    <property type="protein sequence ID" value="GIF77761.1"/>
    <property type="molecule type" value="Genomic_DNA"/>
</dbReference>
<keyword evidence="5" id="KW-0119">Carbohydrate metabolism</keyword>
<dbReference type="Pfam" id="PF01081">
    <property type="entry name" value="Aldolase"/>
    <property type="match status" value="1"/>
</dbReference>
<evidence type="ECO:0000313" key="6">
    <source>
        <dbReference type="EMBL" id="GIF77761.1"/>
    </source>
</evidence>
<gene>
    <name evidence="6" type="ORF">Asi02nite_72790</name>
</gene>
<evidence type="ECO:0000256" key="2">
    <source>
        <dbReference type="ARBA" id="ARBA00006906"/>
    </source>
</evidence>
<evidence type="ECO:0000256" key="3">
    <source>
        <dbReference type="ARBA" id="ARBA00011233"/>
    </source>
</evidence>